<name>A0A0N9UAX9_SPHMC</name>
<protein>
    <submittedName>
        <fullName evidence="1">Uncharacterized protein</fullName>
    </submittedName>
</protein>
<dbReference type="EMBL" id="CP012700">
    <property type="protein sequence ID" value="ALH80391.1"/>
    <property type="molecule type" value="Genomic_DNA"/>
</dbReference>
<organism evidence="1 2">
    <name type="scientific">Sphingopyxis macrogoltabida</name>
    <name type="common">Sphingomonas macrogoltabidus</name>
    <dbReference type="NCBI Taxonomy" id="33050"/>
    <lineage>
        <taxon>Bacteria</taxon>
        <taxon>Pseudomonadati</taxon>
        <taxon>Pseudomonadota</taxon>
        <taxon>Alphaproteobacteria</taxon>
        <taxon>Sphingomonadales</taxon>
        <taxon>Sphingomonadaceae</taxon>
        <taxon>Sphingopyxis</taxon>
    </lineage>
</organism>
<dbReference type="AlphaFoldDB" id="A0A0N9UAX9"/>
<sequence>MTVDSTGAPASATAFTTKPTPSMTRFAMCRAAFLAAKAAFHRHRDECRPERADDHEGNRAYEASYQPLVDAWNGAGMAAVRCPVSSAHDLAEKLKIFREEDMFNNEAAAELVGILIADAARIGGAA</sequence>
<reference evidence="1 2" key="1">
    <citation type="journal article" date="2015" name="Genome Announc.">
        <title>Complete Genome Sequence of Polypropylene Glycol- and Polyethylene Glycol-Degrading Sphingopyxis macrogoltabida Strain EY-1.</title>
        <authorList>
            <person name="Ohtsubo Y."/>
            <person name="Nagata Y."/>
            <person name="Numata M."/>
            <person name="Tsuchikane K."/>
            <person name="Hosoyama A."/>
            <person name="Yamazoe A."/>
            <person name="Tsuda M."/>
            <person name="Fujita N."/>
            <person name="Kawai F."/>
        </authorList>
    </citation>
    <scope>NUCLEOTIDE SEQUENCE [LARGE SCALE GENOMIC DNA]</scope>
    <source>
        <strain evidence="1 2">EY-1</strain>
    </source>
</reference>
<proteinExistence type="predicted"/>
<gene>
    <name evidence="1" type="ORF">AN936_08425</name>
</gene>
<dbReference type="KEGG" id="smag:AN936_08425"/>
<evidence type="ECO:0000313" key="2">
    <source>
        <dbReference type="Proteomes" id="UP000058074"/>
    </source>
</evidence>
<accession>A0A0N9UAX9</accession>
<dbReference type="Proteomes" id="UP000058074">
    <property type="component" value="Chromosome"/>
</dbReference>
<evidence type="ECO:0000313" key="1">
    <source>
        <dbReference type="EMBL" id="ALH80391.1"/>
    </source>
</evidence>
<dbReference type="PATRIC" id="fig|33050.5.peg.1753"/>